<comment type="caution">
    <text evidence="2">The sequence shown here is derived from an EMBL/GenBank/DDBJ whole genome shotgun (WGS) entry which is preliminary data.</text>
</comment>
<feature type="chain" id="PRO_5041377401" evidence="1">
    <location>
        <begin position="18"/>
        <end position="104"/>
    </location>
</feature>
<evidence type="ECO:0000313" key="2">
    <source>
        <dbReference type="EMBL" id="KAK0402036.1"/>
    </source>
</evidence>
<dbReference type="EMBL" id="JAUCMV010000004">
    <property type="protein sequence ID" value="KAK0402036.1"/>
    <property type="molecule type" value="Genomic_DNA"/>
</dbReference>
<accession>A0AA39HA29</accession>
<proteinExistence type="predicted"/>
<reference evidence="2" key="1">
    <citation type="submission" date="2023-06" db="EMBL/GenBank/DDBJ databases">
        <title>Genomic analysis of the entomopathogenic nematode Steinernema hermaphroditum.</title>
        <authorList>
            <person name="Schwarz E.M."/>
            <person name="Heppert J.K."/>
            <person name="Baniya A."/>
            <person name="Schwartz H.T."/>
            <person name="Tan C.-H."/>
            <person name="Antoshechkin I."/>
            <person name="Sternberg P.W."/>
            <person name="Goodrich-Blair H."/>
            <person name="Dillman A.R."/>
        </authorList>
    </citation>
    <scope>NUCLEOTIDE SEQUENCE</scope>
    <source>
        <strain evidence="2">PS9179</strain>
        <tissue evidence="2">Whole animal</tissue>
    </source>
</reference>
<feature type="signal peptide" evidence="1">
    <location>
        <begin position="1"/>
        <end position="17"/>
    </location>
</feature>
<evidence type="ECO:0000256" key="1">
    <source>
        <dbReference type="SAM" id="SignalP"/>
    </source>
</evidence>
<dbReference type="AlphaFoldDB" id="A0AA39HA29"/>
<organism evidence="2 3">
    <name type="scientific">Steinernema hermaphroditum</name>
    <dbReference type="NCBI Taxonomy" id="289476"/>
    <lineage>
        <taxon>Eukaryota</taxon>
        <taxon>Metazoa</taxon>
        <taxon>Ecdysozoa</taxon>
        <taxon>Nematoda</taxon>
        <taxon>Chromadorea</taxon>
        <taxon>Rhabditida</taxon>
        <taxon>Tylenchina</taxon>
        <taxon>Panagrolaimomorpha</taxon>
        <taxon>Strongyloidoidea</taxon>
        <taxon>Steinernematidae</taxon>
        <taxon>Steinernema</taxon>
    </lineage>
</organism>
<gene>
    <name evidence="2" type="ORF">QR680_016108</name>
</gene>
<dbReference type="Proteomes" id="UP001175271">
    <property type="component" value="Unassembled WGS sequence"/>
</dbReference>
<name>A0AA39HA29_9BILA</name>
<keyword evidence="1" id="KW-0732">Signal</keyword>
<protein>
    <submittedName>
        <fullName evidence="2">Uncharacterized protein</fullName>
    </submittedName>
</protein>
<keyword evidence="3" id="KW-1185">Reference proteome</keyword>
<evidence type="ECO:0000313" key="3">
    <source>
        <dbReference type="Proteomes" id="UP001175271"/>
    </source>
</evidence>
<sequence>MYAALAFVLFVISSAHAQDAYSIANYAYNNVSNFLQVNEFVAVVQYCPSGTSAVMAAASKYATDQQVQIFFDAVYQAVNGVNPNDWSIIRNDAAGAADFAKFGY</sequence>